<reference evidence="3" key="1">
    <citation type="submission" date="2025-08" db="UniProtKB">
        <authorList>
            <consortium name="RefSeq"/>
        </authorList>
    </citation>
    <scope>IDENTIFICATION</scope>
</reference>
<sequence>MEPSAENPRRSSSDSSSSSEFEFWMVGKEPSFPQPHLLTADELFVDGVLLPLHLLPLSHSNPNTTTEIPSSTEPAPEHETEMPPLPPEFSTPSIPPTSSSKRWKDIFKAGERKLVERVRRKERIEAAGNAAELNINIWPFSRSRSAGNAGAGTWNRAKVMVARRKASSAPCSRSNSRGESSKPAAAAATTTTTSTSRRRWAPNPGRVGLNAGIHLGRTSPVWQLRRNSKPSELKEKASDAGAKKGGGSAGVRMLNLNMNTCIGYRNQVSFKGEDKNGVAGGEQSSGGVGVGSNSASLFNLRTIFSKKVV</sequence>
<dbReference type="RefSeq" id="XP_010926842.1">
    <property type="nucleotide sequence ID" value="XM_010928540.3"/>
</dbReference>
<proteinExistence type="predicted"/>
<protein>
    <submittedName>
        <fullName evidence="3">Uncharacterized protein LOC105049006</fullName>
    </submittedName>
</protein>
<feature type="compositionally biased region" description="Polar residues" evidence="1">
    <location>
        <begin position="169"/>
        <end position="178"/>
    </location>
</feature>
<evidence type="ECO:0000256" key="1">
    <source>
        <dbReference type="SAM" id="MobiDB-lite"/>
    </source>
</evidence>
<name>A0A6I9RHH5_ELAGV</name>
<keyword evidence="2" id="KW-1185">Reference proteome</keyword>
<evidence type="ECO:0000313" key="3">
    <source>
        <dbReference type="RefSeq" id="XP_010926842.1"/>
    </source>
</evidence>
<feature type="region of interest" description="Disordered" evidence="1">
    <location>
        <begin position="57"/>
        <end position="101"/>
    </location>
</feature>
<feature type="region of interest" description="Disordered" evidence="1">
    <location>
        <begin position="165"/>
        <end position="248"/>
    </location>
</feature>
<accession>A0A6I9RHH5</accession>
<dbReference type="AlphaFoldDB" id="A0A6I9RHH5"/>
<dbReference type="Proteomes" id="UP000504607">
    <property type="component" value="Chromosome 7"/>
</dbReference>
<dbReference type="FunCoup" id="A0A6I9RHH5">
    <property type="interactions" value="633"/>
</dbReference>
<feature type="compositionally biased region" description="Basic and acidic residues" evidence="1">
    <location>
        <begin position="229"/>
        <end position="242"/>
    </location>
</feature>
<feature type="compositionally biased region" description="Polar residues" evidence="1">
    <location>
        <begin position="64"/>
        <end position="73"/>
    </location>
</feature>
<evidence type="ECO:0000313" key="2">
    <source>
        <dbReference type="Proteomes" id="UP000504607"/>
    </source>
</evidence>
<feature type="region of interest" description="Disordered" evidence="1">
    <location>
        <begin position="1"/>
        <end position="20"/>
    </location>
</feature>
<dbReference type="GeneID" id="105049006"/>
<feature type="compositionally biased region" description="Pro residues" evidence="1">
    <location>
        <begin position="83"/>
        <end position="95"/>
    </location>
</feature>
<gene>
    <name evidence="3" type="primary">LOC105049006</name>
</gene>
<dbReference type="PANTHER" id="PTHR35132">
    <property type="entry name" value="SERINE/ARGININE REPETITIVE MATRIX-LIKE PROTEIN"/>
    <property type="match status" value="1"/>
</dbReference>
<organism evidence="2 3">
    <name type="scientific">Elaeis guineensis var. tenera</name>
    <name type="common">Oil palm</name>
    <dbReference type="NCBI Taxonomy" id="51953"/>
    <lineage>
        <taxon>Eukaryota</taxon>
        <taxon>Viridiplantae</taxon>
        <taxon>Streptophyta</taxon>
        <taxon>Embryophyta</taxon>
        <taxon>Tracheophyta</taxon>
        <taxon>Spermatophyta</taxon>
        <taxon>Magnoliopsida</taxon>
        <taxon>Liliopsida</taxon>
        <taxon>Arecaceae</taxon>
        <taxon>Arecoideae</taxon>
        <taxon>Cocoseae</taxon>
        <taxon>Elaeidinae</taxon>
        <taxon>Elaeis</taxon>
    </lineage>
</organism>
<dbReference type="PANTHER" id="PTHR35132:SF1">
    <property type="entry name" value="SERINE_ARGININE REPETITIVE MATRIX-LIKE PROTEIN"/>
    <property type="match status" value="1"/>
</dbReference>
<dbReference type="KEGG" id="egu:105049006"/>
<dbReference type="OrthoDB" id="1933735at2759"/>
<feature type="compositionally biased region" description="Low complexity" evidence="1">
    <location>
        <begin position="184"/>
        <end position="195"/>
    </location>
</feature>
<dbReference type="InParanoid" id="A0A6I9RHH5"/>